<comment type="similarity">
    <text evidence="1">Belongs to the glycosyl hydrolase 30 family.</text>
</comment>
<feature type="region of interest" description="Disordered" evidence="4">
    <location>
        <begin position="63"/>
        <end position="124"/>
    </location>
</feature>
<gene>
    <name evidence="8" type="ORF">PCOR1329_LOCUS34058</name>
</gene>
<dbReference type="PROSITE" id="PS51318">
    <property type="entry name" value="TAT"/>
    <property type="match status" value="1"/>
</dbReference>
<dbReference type="InterPro" id="IPR006311">
    <property type="entry name" value="TAT_signal"/>
</dbReference>
<dbReference type="InterPro" id="IPR001139">
    <property type="entry name" value="Glyco_hydro_30"/>
</dbReference>
<keyword evidence="2 5" id="KW-0732">Signal</keyword>
<keyword evidence="9" id="KW-1185">Reference proteome</keyword>
<reference evidence="8" key="1">
    <citation type="submission" date="2023-10" db="EMBL/GenBank/DDBJ databases">
        <authorList>
            <person name="Chen Y."/>
            <person name="Shah S."/>
            <person name="Dougan E. K."/>
            <person name="Thang M."/>
            <person name="Chan C."/>
        </authorList>
    </citation>
    <scope>NUCLEOTIDE SEQUENCE [LARGE SCALE GENOMIC DNA]</scope>
</reference>
<proteinExistence type="inferred from homology"/>
<comment type="caution">
    <text evidence="8">The sequence shown here is derived from an EMBL/GenBank/DDBJ whole genome shotgun (WGS) entry which is preliminary data.</text>
</comment>
<evidence type="ECO:0000256" key="3">
    <source>
        <dbReference type="ARBA" id="ARBA00022801"/>
    </source>
</evidence>
<dbReference type="InterPro" id="IPR033453">
    <property type="entry name" value="Glyco_hydro_30_TIM-barrel"/>
</dbReference>
<dbReference type="PANTHER" id="PTHR11069">
    <property type="entry name" value="GLUCOSYLCERAMIDASE"/>
    <property type="match status" value="1"/>
</dbReference>
<name>A0ABN9T0D5_9DINO</name>
<dbReference type="Pfam" id="PF02055">
    <property type="entry name" value="Glyco_hydro_30"/>
    <property type="match status" value="1"/>
</dbReference>
<evidence type="ECO:0000256" key="4">
    <source>
        <dbReference type="SAM" id="MobiDB-lite"/>
    </source>
</evidence>
<evidence type="ECO:0000313" key="9">
    <source>
        <dbReference type="Proteomes" id="UP001189429"/>
    </source>
</evidence>
<evidence type="ECO:0000256" key="2">
    <source>
        <dbReference type="ARBA" id="ARBA00022729"/>
    </source>
</evidence>
<evidence type="ECO:0000256" key="5">
    <source>
        <dbReference type="SAM" id="SignalP"/>
    </source>
</evidence>
<dbReference type="Gene3D" id="2.60.40.1180">
    <property type="entry name" value="Golgi alpha-mannosidase II"/>
    <property type="match status" value="1"/>
</dbReference>
<evidence type="ECO:0000259" key="6">
    <source>
        <dbReference type="Pfam" id="PF02055"/>
    </source>
</evidence>
<dbReference type="SUPFAM" id="SSF51445">
    <property type="entry name" value="(Trans)glycosidases"/>
    <property type="match status" value="1"/>
</dbReference>
<dbReference type="Gene3D" id="3.20.20.80">
    <property type="entry name" value="Glycosidases"/>
    <property type="match status" value="1"/>
</dbReference>
<feature type="signal peptide" evidence="5">
    <location>
        <begin position="1"/>
        <end position="21"/>
    </location>
</feature>
<dbReference type="EMBL" id="CAUYUJ010014192">
    <property type="protein sequence ID" value="CAK0838021.1"/>
    <property type="molecule type" value="Genomic_DNA"/>
</dbReference>
<feature type="region of interest" description="Disordered" evidence="4">
    <location>
        <begin position="25"/>
        <end position="49"/>
    </location>
</feature>
<accession>A0ABN9T0D5</accession>
<feature type="domain" description="Glycosyl hydrolase family 30 TIM-barrel" evidence="6">
    <location>
        <begin position="156"/>
        <end position="503"/>
    </location>
</feature>
<dbReference type="Proteomes" id="UP001189429">
    <property type="component" value="Unassembled WGS sequence"/>
</dbReference>
<evidence type="ECO:0000259" key="7">
    <source>
        <dbReference type="Pfam" id="PF17189"/>
    </source>
</evidence>
<dbReference type="InterPro" id="IPR033452">
    <property type="entry name" value="GH30_C"/>
</dbReference>
<evidence type="ECO:0000256" key="1">
    <source>
        <dbReference type="ARBA" id="ARBA00005382"/>
    </source>
</evidence>
<feature type="compositionally biased region" description="Low complexity" evidence="4">
    <location>
        <begin position="66"/>
        <end position="77"/>
    </location>
</feature>
<dbReference type="InterPro" id="IPR013780">
    <property type="entry name" value="Glyco_hydro_b"/>
</dbReference>
<feature type="domain" description="Glycosyl hydrolase family 30 beta sandwich" evidence="7">
    <location>
        <begin position="533"/>
        <end position="583"/>
    </location>
</feature>
<evidence type="ECO:0000313" key="8">
    <source>
        <dbReference type="EMBL" id="CAK0838021.1"/>
    </source>
</evidence>
<protein>
    <recommendedName>
        <fullName evidence="10">Glucosylceramidase</fullName>
    </recommendedName>
</protein>
<organism evidence="8 9">
    <name type="scientific">Prorocentrum cordatum</name>
    <dbReference type="NCBI Taxonomy" id="2364126"/>
    <lineage>
        <taxon>Eukaryota</taxon>
        <taxon>Sar</taxon>
        <taxon>Alveolata</taxon>
        <taxon>Dinophyceae</taxon>
        <taxon>Prorocentrales</taxon>
        <taxon>Prorocentraceae</taxon>
        <taxon>Prorocentrum</taxon>
    </lineage>
</organism>
<evidence type="ECO:0008006" key="10">
    <source>
        <dbReference type="Google" id="ProtNLM"/>
    </source>
</evidence>
<feature type="compositionally biased region" description="Low complexity" evidence="4">
    <location>
        <begin position="25"/>
        <end position="39"/>
    </location>
</feature>
<dbReference type="PANTHER" id="PTHR11069:SF23">
    <property type="entry name" value="LYSOSOMAL ACID GLUCOSYLCERAMIDASE"/>
    <property type="match status" value="1"/>
</dbReference>
<dbReference type="InterPro" id="IPR017853">
    <property type="entry name" value="GH"/>
</dbReference>
<dbReference type="PRINTS" id="PR00843">
    <property type="entry name" value="GLHYDRLASE30"/>
</dbReference>
<sequence>MFLSSRRFLLLACALSALAAGASPAPAACGAARGGSRASPGVSADVARDGELGGPALELLQRQQGRRTSAASAAAAGPAGGRRGSSEGLAAEGRRQRSEEESSSTPPPAAHAAQRWQTSPGAQPERIAQRPDVAFGADFDFDGPTVEVSDVTDQVLKGFGGAFTEASAVVFQKLNAEKQRAVLNDYFGPEGLGYTLGRVHINSCDFSTENYAFHEKDGEFDLASFDMSVGHDAKALIPFIKAAQDVITPQGRSLRLLATPWSPPAWMKENKMMDHSSSPCLRKEAEVHAAWAKYFVKWITAYKDHGVPIWAVTIQNEPEYNASWEACLFNSSEEAEFLGTYLGPAMSSEHPNVSIFVYDHGKNHVAQWAKVISEDKNAAKYATGVAYHWYSGDWFGAVASIHAALPQLQLLASEATYERWRWKAGATLESGEWSMGEGYAHDIIGDLNAGSVGWIDWNLLLDENGGPNHAGNVCDAAMMANLSTGDVYRHPQYYFIGHFSKFIPPDSVRLVTTVGPTPSYHGIWRPYGTCTGEDGLAATSFRRPDGRVSTVVLNCGEGAIDFKLLHGGRAASTSIPPHSIQTYVFEGDSVASPSRADDAASSVGGSLGG</sequence>
<dbReference type="Pfam" id="PF17189">
    <property type="entry name" value="Glyco_hydro_30C"/>
    <property type="match status" value="1"/>
</dbReference>
<feature type="chain" id="PRO_5047281728" description="Glucosylceramidase" evidence="5">
    <location>
        <begin position="22"/>
        <end position="609"/>
    </location>
</feature>
<keyword evidence="3" id="KW-0378">Hydrolase</keyword>